<evidence type="ECO:0000313" key="3">
    <source>
        <dbReference type="EMBL" id="CUU00976.1"/>
    </source>
</evidence>
<dbReference type="STRING" id="1643428.GCA_001442855_00124"/>
<dbReference type="Pfam" id="PF13860">
    <property type="entry name" value="FlgD_ig"/>
    <property type="match status" value="1"/>
</dbReference>
<proteinExistence type="predicted"/>
<keyword evidence="1" id="KW-0732">Signal</keyword>
<evidence type="ECO:0000259" key="2">
    <source>
        <dbReference type="Pfam" id="PF13860"/>
    </source>
</evidence>
<dbReference type="OrthoDB" id="9757650at2"/>
<evidence type="ECO:0000313" key="4">
    <source>
        <dbReference type="Proteomes" id="UP000320623"/>
    </source>
</evidence>
<accession>A0A0S4MPL8</accession>
<dbReference type="InterPro" id="IPR026444">
    <property type="entry name" value="Secre_tail"/>
</dbReference>
<reference evidence="4" key="1">
    <citation type="submission" date="2015-11" db="EMBL/GenBank/DDBJ databases">
        <authorList>
            <person name="Varghese N."/>
        </authorList>
    </citation>
    <scope>NUCLEOTIDE SEQUENCE [LARGE SCALE GENOMIC DNA]</scope>
</reference>
<dbReference type="Proteomes" id="UP000320623">
    <property type="component" value="Unassembled WGS sequence"/>
</dbReference>
<dbReference type="Gene3D" id="2.60.40.4070">
    <property type="match status" value="1"/>
</dbReference>
<dbReference type="InterPro" id="IPR025965">
    <property type="entry name" value="FlgD/Vpr_Ig-like"/>
</dbReference>
<gene>
    <name evidence="3" type="ORF">JGI1_00134</name>
</gene>
<feature type="chain" id="PRO_5006624498" evidence="1">
    <location>
        <begin position="22"/>
        <end position="369"/>
    </location>
</feature>
<sequence>MLKRILKISSVLMLLSSVILAQNKLYIEGKTEITGQKTEAYLILSNVDTVLGVQMTLTLDKPSIAVDTIITEISNSIFKYYSPDSLRTNIVMLVNRGSELKPGKHSLAKIIFKTLNHTTSDTVRVGIENLLVIDPSVRKLNAIGEGIMFVLKGASSFEVKLKISYSSIVVSFKNNERVTNLNFELKVKGNSSVDFVSPMPRIAGFMNLNYEVKDKVLKVKLTSTSFNELEPGEGEIFFITGRFNSTDDIEVTKIEATSSNGVIVTPNYKLISSDVYPSDFKLFPNYPNPFNPATTIKFTLPFETRVQVAIFDLSGRMVKVLIDRVMPAGEHFVTWDGTDENGNKVSSGVYIYRMYSEEFVDVKKMILTK</sequence>
<dbReference type="RefSeq" id="WP_140943940.1">
    <property type="nucleotide sequence ID" value="NZ_FAOO01000001.1"/>
</dbReference>
<protein>
    <submittedName>
        <fullName evidence="3">Por secretion system C-terminal sorting domain-containing protein</fullName>
    </submittedName>
</protein>
<dbReference type="AlphaFoldDB" id="A0A0S4MPL8"/>
<feature type="signal peptide" evidence="1">
    <location>
        <begin position="1"/>
        <end position="21"/>
    </location>
</feature>
<evidence type="ECO:0000256" key="1">
    <source>
        <dbReference type="SAM" id="SignalP"/>
    </source>
</evidence>
<keyword evidence="4" id="KW-1185">Reference proteome</keyword>
<organism evidence="3 4">
    <name type="scientific">Candidatus Thermokryptus mobilis</name>
    <dbReference type="NCBI Taxonomy" id="1643428"/>
    <lineage>
        <taxon>Bacteria</taxon>
        <taxon>Pseudomonadati</taxon>
        <taxon>Candidatus Kryptoniota</taxon>
        <taxon>Candidatus Thermokryptus</taxon>
    </lineage>
</organism>
<feature type="domain" description="FlgD/Vpr Ig-like" evidence="2">
    <location>
        <begin position="304"/>
        <end position="356"/>
    </location>
</feature>
<dbReference type="EMBL" id="FAOO01000001">
    <property type="protein sequence ID" value="CUU00976.1"/>
    <property type="molecule type" value="Genomic_DNA"/>
</dbReference>
<name>A0A0S4MPL8_9BACT</name>
<dbReference type="NCBIfam" id="TIGR04183">
    <property type="entry name" value="Por_Secre_tail"/>
    <property type="match status" value="1"/>
</dbReference>